<reference evidence="1 2" key="1">
    <citation type="submission" date="2015-07" db="EMBL/GenBank/DDBJ databases">
        <title>The genome of Melipona quadrifasciata.</title>
        <authorList>
            <person name="Pan H."/>
            <person name="Kapheim K."/>
        </authorList>
    </citation>
    <scope>NUCLEOTIDE SEQUENCE [LARGE SCALE GENOMIC DNA]</scope>
    <source>
        <strain evidence="1">0111107301</strain>
        <tissue evidence="1">Whole body</tissue>
    </source>
</reference>
<dbReference type="AlphaFoldDB" id="A0A0N0U422"/>
<accession>A0A0N0U422</accession>
<organism evidence="1 2">
    <name type="scientific">Melipona quadrifasciata</name>
    <dbReference type="NCBI Taxonomy" id="166423"/>
    <lineage>
        <taxon>Eukaryota</taxon>
        <taxon>Metazoa</taxon>
        <taxon>Ecdysozoa</taxon>
        <taxon>Arthropoda</taxon>
        <taxon>Hexapoda</taxon>
        <taxon>Insecta</taxon>
        <taxon>Pterygota</taxon>
        <taxon>Neoptera</taxon>
        <taxon>Endopterygota</taxon>
        <taxon>Hymenoptera</taxon>
        <taxon>Apocrita</taxon>
        <taxon>Aculeata</taxon>
        <taxon>Apoidea</taxon>
        <taxon>Anthophila</taxon>
        <taxon>Apidae</taxon>
        <taxon>Melipona</taxon>
    </lineage>
</organism>
<evidence type="ECO:0000313" key="1">
    <source>
        <dbReference type="EMBL" id="KOX71208.1"/>
    </source>
</evidence>
<proteinExistence type="predicted"/>
<sequence length="172" mass="20022">MQFSYAYVQQAQPIARQTAGVHNYDCSQTSSQSVELGRGLAARCLLWLKISFSWVSRLTQPTEWSSEKIKKKKKGTRRVKMYYEAIIYNSLNQQRYFSKHDKGAVKYLKTLDAAGKEKERGNNINPRIPVLFPYLGILQMIKKLQDTKKVEHEIQIQHTRAILKRLADIYLI</sequence>
<evidence type="ECO:0000313" key="2">
    <source>
        <dbReference type="Proteomes" id="UP000053105"/>
    </source>
</evidence>
<name>A0A0N0U422_9HYME</name>
<protein>
    <submittedName>
        <fullName evidence="1">Uncharacterized protein</fullName>
    </submittedName>
</protein>
<dbReference type="EMBL" id="KQ435845">
    <property type="protein sequence ID" value="KOX71208.1"/>
    <property type="molecule type" value="Genomic_DNA"/>
</dbReference>
<dbReference type="Proteomes" id="UP000053105">
    <property type="component" value="Unassembled WGS sequence"/>
</dbReference>
<keyword evidence="2" id="KW-1185">Reference proteome</keyword>
<gene>
    <name evidence="1" type="ORF">WN51_04231</name>
</gene>